<feature type="domain" description="Solute-binding protein family 3/N-terminal" evidence="5">
    <location>
        <begin position="307"/>
        <end position="532"/>
    </location>
</feature>
<protein>
    <submittedName>
        <fullName evidence="6">Transporter substrate-binding domain-containing protein</fullName>
    </submittedName>
</protein>
<dbReference type="PANTHER" id="PTHR35936:SF19">
    <property type="entry name" value="AMINO-ACID-BINDING PROTEIN YXEM-RELATED"/>
    <property type="match status" value="1"/>
</dbReference>
<organism evidence="6 7">
    <name type="scientific">Microbulbifer taiwanensis</name>
    <dbReference type="NCBI Taxonomy" id="986746"/>
    <lineage>
        <taxon>Bacteria</taxon>
        <taxon>Pseudomonadati</taxon>
        <taxon>Pseudomonadota</taxon>
        <taxon>Gammaproteobacteria</taxon>
        <taxon>Cellvibrionales</taxon>
        <taxon>Microbulbiferaceae</taxon>
        <taxon>Microbulbifer</taxon>
    </lineage>
</organism>
<dbReference type="Gene3D" id="3.40.190.10">
    <property type="entry name" value="Periplasmic binding protein-like II"/>
    <property type="match status" value="4"/>
</dbReference>
<dbReference type="PANTHER" id="PTHR35936">
    <property type="entry name" value="MEMBRANE-BOUND LYTIC MUREIN TRANSGLYCOSYLASE F"/>
    <property type="match status" value="1"/>
</dbReference>
<dbReference type="Proteomes" id="UP001596425">
    <property type="component" value="Unassembled WGS sequence"/>
</dbReference>
<keyword evidence="4" id="KW-0998">Cell outer membrane</keyword>
<evidence type="ECO:0000313" key="6">
    <source>
        <dbReference type="EMBL" id="MFC6635331.1"/>
    </source>
</evidence>
<dbReference type="CDD" id="cd01009">
    <property type="entry name" value="PBP2_YfhD_N"/>
    <property type="match status" value="1"/>
</dbReference>
<evidence type="ECO:0000256" key="1">
    <source>
        <dbReference type="ARBA" id="ARBA00004339"/>
    </source>
</evidence>
<dbReference type="SMART" id="SM00062">
    <property type="entry name" value="PBPb"/>
    <property type="match status" value="2"/>
</dbReference>
<dbReference type="InterPro" id="IPR008258">
    <property type="entry name" value="Transglycosylase_SLT_dom_1"/>
</dbReference>
<evidence type="ECO:0000313" key="7">
    <source>
        <dbReference type="Proteomes" id="UP001596425"/>
    </source>
</evidence>
<dbReference type="RefSeq" id="WP_226865042.1">
    <property type="nucleotide sequence ID" value="NZ_JACZFR010000032.1"/>
</dbReference>
<keyword evidence="3" id="KW-0732">Signal</keyword>
<dbReference type="CDD" id="cd13403">
    <property type="entry name" value="MLTF-like"/>
    <property type="match status" value="1"/>
</dbReference>
<evidence type="ECO:0000259" key="5">
    <source>
        <dbReference type="SMART" id="SM00062"/>
    </source>
</evidence>
<proteinExistence type="inferred from homology"/>
<evidence type="ECO:0000256" key="3">
    <source>
        <dbReference type="ARBA" id="ARBA00022729"/>
    </source>
</evidence>
<gene>
    <name evidence="6" type="ORF">ACFQBM_18815</name>
</gene>
<dbReference type="Pfam" id="PF01464">
    <property type="entry name" value="SLT"/>
    <property type="match status" value="1"/>
</dbReference>
<dbReference type="EMBL" id="JBHSVR010000001">
    <property type="protein sequence ID" value="MFC6635331.1"/>
    <property type="molecule type" value="Genomic_DNA"/>
</dbReference>
<dbReference type="SUPFAM" id="SSF53955">
    <property type="entry name" value="Lysozyme-like"/>
    <property type="match status" value="1"/>
</dbReference>
<dbReference type="InterPro" id="IPR023346">
    <property type="entry name" value="Lysozyme-like_dom_sf"/>
</dbReference>
<keyword evidence="7" id="KW-1185">Reference proteome</keyword>
<evidence type="ECO:0000256" key="4">
    <source>
        <dbReference type="ARBA" id="ARBA00023237"/>
    </source>
</evidence>
<feature type="domain" description="Solute-binding protein family 3/N-terminal" evidence="5">
    <location>
        <begin position="97"/>
        <end position="291"/>
    </location>
</feature>
<accession>A0ABW1YRU8</accession>
<comment type="similarity">
    <text evidence="2">Belongs to the bacterial solute-binding protein 3 family.</text>
</comment>
<evidence type="ECO:0000256" key="2">
    <source>
        <dbReference type="ARBA" id="ARBA00010333"/>
    </source>
</evidence>
<dbReference type="InterPro" id="IPR001638">
    <property type="entry name" value="Solute-binding_3/MltF_N"/>
</dbReference>
<dbReference type="Gene3D" id="1.10.530.10">
    <property type="match status" value="1"/>
</dbReference>
<comment type="subcellular location">
    <subcellularLocation>
        <location evidence="1">Cell outer membrane</location>
        <topology evidence="1">Peripheral membrane protein</topology>
    </subcellularLocation>
</comment>
<dbReference type="SUPFAM" id="SSF53850">
    <property type="entry name" value="Periplasmic binding protein-like II"/>
    <property type="match status" value="2"/>
</dbReference>
<dbReference type="Pfam" id="PF00497">
    <property type="entry name" value="SBP_bac_3"/>
    <property type="match status" value="2"/>
</dbReference>
<reference evidence="7" key="1">
    <citation type="journal article" date="2019" name="Int. J. Syst. Evol. Microbiol.">
        <title>The Global Catalogue of Microorganisms (GCM) 10K type strain sequencing project: providing services to taxonomists for standard genome sequencing and annotation.</title>
        <authorList>
            <consortium name="The Broad Institute Genomics Platform"/>
            <consortium name="The Broad Institute Genome Sequencing Center for Infectious Disease"/>
            <person name="Wu L."/>
            <person name="Ma J."/>
        </authorList>
    </citation>
    <scope>NUCLEOTIDE SEQUENCE [LARGE SCALE GENOMIC DNA]</scope>
    <source>
        <strain evidence="7">CGMCC 1.13718</strain>
    </source>
</reference>
<name>A0ABW1YRU8_9GAMM</name>
<keyword evidence="4" id="KW-0472">Membrane</keyword>
<comment type="caution">
    <text evidence="6">The sequence shown here is derived from an EMBL/GenBank/DDBJ whole genome shotgun (WGS) entry which is preliminary data.</text>
</comment>
<sequence length="755" mass="85239">MSYISVYTYSSSVLFLLLITIFTAGCGGSESGIESPRSIQEDSVEVASPKYSSNLYYKFKNYIETGDLEQIRKHGVIRFVNLSGASEDQLPRDDIVNLRHLELANGLARRLKLKPKWVRADTPRAAIELLLTGKADVLAFNLTDTKNRQRLVSFTIPITQTRQQLITGSLGPDISNLENLRDIEFLVPADSTSADTARRLIEKHPSANLTVREVQRRGIDQDEGADLVNEKDNRVAIIDSNVAESLSNYRDDIRLGAYVSQEENISWALRKGAEQLRLRINNYLTRNLVKPQKVRIADWKEVKESGLIRFLTYNGPSAYFLWKGVLMGFDYDLAKAFADKHNLQLQIIVVPYEETLIDWLKAGRGDFAGAAENITQEIKNQGVVFTNSYRETPEQVVSNKEKPKINNVQDLAGRTLTLRAFSSFIKTAEIIKRSGINVEVETAPPGVSVSEIFNLIADGSLDATIADNDDIRIEASVRPELDAGAIISDPRPEGWMVLPQNWELIKKLNDFLSEYRETTQYKKKVAAYFEPNERFSRRVLARIVPGQPLSPFDSLVKVSSLDYGFDWRMVTAQIWQESNFNPKAVSPVGAQGLMQVMPATAEEMGYPPPLFEPERSIKAGVKYLNWVRNRFDSTLSSENRLWFTLAAYNAGYGHLLDARRLAKKLNLDPDVWFGNVEVAMLKLAEPQYYNKARYGYVRGAEPVQYVRNISNLYKAYVDVASGEVTVRPPMRKKQNIMAEHQNTVETRVNSSAPAR</sequence>